<reference evidence="2 3" key="1">
    <citation type="submission" date="2019-07" db="EMBL/GenBank/DDBJ databases">
        <authorList>
            <person name="Zhao L.H."/>
        </authorList>
    </citation>
    <scope>NUCLEOTIDE SEQUENCE [LARGE SCALE GENOMIC DNA]</scope>
    <source>
        <strain evidence="2 3">Co35</strain>
    </source>
</reference>
<dbReference type="SUPFAM" id="SSF53474">
    <property type="entry name" value="alpha/beta-Hydrolases"/>
    <property type="match status" value="1"/>
</dbReference>
<protein>
    <submittedName>
        <fullName evidence="2">Alpha/beta hydrolase</fullName>
    </submittedName>
</protein>
<dbReference type="OrthoDB" id="8957634at2"/>
<proteinExistence type="predicted"/>
<gene>
    <name evidence="2" type="ORF">FNM00_16345</name>
</gene>
<keyword evidence="2" id="KW-0378">Hydrolase</keyword>
<dbReference type="Pfam" id="PF12697">
    <property type="entry name" value="Abhydrolase_6"/>
    <property type="match status" value="1"/>
</dbReference>
<sequence>MRTWAPSGSSSPRTTPILLLHGIGGRADAFSAMGELLAEAGWNTVAWDAPGYGASPDPGADMPGDDAPGTYVDAVLRLLDEMGAAEAHLVGVSWGGVIATHVAARASERVASLTLIDSTRGSGTTEEKAAGMRARVDELIELGGPDFAARRAPRLLADGADPAIAAEVTDHMGSVRVPGYRGAAEMMAQSDTGPLLPTLRVPTLVVVGDEDRVTGVDESRLLAREIQGARYAEIAGAGHAASQERPAEVTAELLAFLSDLPVAEGMSR</sequence>
<feature type="domain" description="AB hydrolase-1" evidence="1">
    <location>
        <begin position="17"/>
        <end position="251"/>
    </location>
</feature>
<accession>A0A554RP39</accession>
<evidence type="ECO:0000313" key="3">
    <source>
        <dbReference type="Proteomes" id="UP000316988"/>
    </source>
</evidence>
<dbReference type="InterPro" id="IPR029058">
    <property type="entry name" value="AB_hydrolase_fold"/>
</dbReference>
<dbReference type="PANTHER" id="PTHR43798:SF33">
    <property type="entry name" value="HYDROLASE, PUTATIVE (AFU_ORTHOLOGUE AFUA_2G14860)-RELATED"/>
    <property type="match status" value="1"/>
</dbReference>
<keyword evidence="3" id="KW-1185">Reference proteome</keyword>
<dbReference type="PANTHER" id="PTHR43798">
    <property type="entry name" value="MONOACYLGLYCEROL LIPASE"/>
    <property type="match status" value="1"/>
</dbReference>
<evidence type="ECO:0000259" key="1">
    <source>
        <dbReference type="Pfam" id="PF12697"/>
    </source>
</evidence>
<dbReference type="PRINTS" id="PR00111">
    <property type="entry name" value="ABHYDROLASE"/>
</dbReference>
<name>A0A554RP39_9ACTN</name>
<dbReference type="GO" id="GO:0016787">
    <property type="term" value="F:hydrolase activity"/>
    <property type="evidence" value="ECO:0007669"/>
    <property type="project" value="UniProtKB-KW"/>
</dbReference>
<dbReference type="InterPro" id="IPR000639">
    <property type="entry name" value="Epox_hydrolase-like"/>
</dbReference>
<dbReference type="InterPro" id="IPR000073">
    <property type="entry name" value="AB_hydrolase_1"/>
</dbReference>
<dbReference type="PRINTS" id="PR00412">
    <property type="entry name" value="EPOXHYDRLASE"/>
</dbReference>
<dbReference type="Gene3D" id="3.40.50.1820">
    <property type="entry name" value="alpha/beta hydrolase"/>
    <property type="match status" value="1"/>
</dbReference>
<dbReference type="GO" id="GO:0016020">
    <property type="term" value="C:membrane"/>
    <property type="evidence" value="ECO:0007669"/>
    <property type="project" value="TreeGrafter"/>
</dbReference>
<dbReference type="EMBL" id="VLNT01000020">
    <property type="protein sequence ID" value="TSD55846.1"/>
    <property type="molecule type" value="Genomic_DNA"/>
</dbReference>
<organism evidence="2 3">
    <name type="scientific">Aeromicrobium piscarium</name>
    <dbReference type="NCBI Taxonomy" id="2590901"/>
    <lineage>
        <taxon>Bacteria</taxon>
        <taxon>Bacillati</taxon>
        <taxon>Actinomycetota</taxon>
        <taxon>Actinomycetes</taxon>
        <taxon>Propionibacteriales</taxon>
        <taxon>Nocardioidaceae</taxon>
        <taxon>Aeromicrobium</taxon>
    </lineage>
</organism>
<comment type="caution">
    <text evidence="2">The sequence shown here is derived from an EMBL/GenBank/DDBJ whole genome shotgun (WGS) entry which is preliminary data.</text>
</comment>
<dbReference type="Proteomes" id="UP000316988">
    <property type="component" value="Unassembled WGS sequence"/>
</dbReference>
<dbReference type="AlphaFoldDB" id="A0A554RP39"/>
<dbReference type="InterPro" id="IPR050266">
    <property type="entry name" value="AB_hydrolase_sf"/>
</dbReference>
<evidence type="ECO:0000313" key="2">
    <source>
        <dbReference type="EMBL" id="TSD55846.1"/>
    </source>
</evidence>